<evidence type="ECO:0000313" key="1">
    <source>
        <dbReference type="EMBL" id="SBO96191.1"/>
    </source>
</evidence>
<accession>A0A1M4EB72</accession>
<dbReference type="Gene3D" id="2.30.320.10">
    <property type="entry name" value="YwqG-like"/>
    <property type="match status" value="1"/>
</dbReference>
<evidence type="ECO:0008006" key="2">
    <source>
        <dbReference type="Google" id="ProtNLM"/>
    </source>
</evidence>
<reference evidence="1" key="1">
    <citation type="submission" date="2016-04" db="EMBL/GenBank/DDBJ databases">
        <authorList>
            <person name="Evans L.H."/>
            <person name="Alamgir A."/>
            <person name="Owens N."/>
            <person name="Weber N.D."/>
            <person name="Virtaneva K."/>
            <person name="Barbian K."/>
            <person name="Babar A."/>
            <person name="Rosenke K."/>
        </authorList>
    </citation>
    <scope>NUCLEOTIDE SEQUENCE</scope>
    <source>
        <strain evidence="1">Nono1</strain>
    </source>
</reference>
<gene>
    <name evidence="1" type="ORF">BN4615_P5707</name>
</gene>
<sequence length="222" mass="24427">MPEAVTEALIRRLRPCVYLCPCDEVPQGARPAARALGLPHLPEDVEVPSYRPHVVTIDCAAIPAGVLDIGFPADGHLVVLAEVSDYDEGDVIYLPAGTQTVQRHSQRKSHDSFPLYAVPGTTAPDDLHWSQVVEGGDAGLAGRVTKLIDEVREIPGVRWRYDIQLGGHSRAWHNPVEERGKVLFLSIPESELFGDGCITLVSGTREQIAERRYDELEFDVES</sequence>
<dbReference type="EMBL" id="LT559118">
    <property type="protein sequence ID" value="SBO96191.1"/>
    <property type="molecule type" value="Genomic_DNA"/>
</dbReference>
<name>A0A1M4EB72_9ACTN</name>
<dbReference type="AlphaFoldDB" id="A0A1M4EB72"/>
<protein>
    <recommendedName>
        <fullName evidence="2">DUF1963 domain-containing protein</fullName>
    </recommendedName>
</protein>
<organism evidence="1">
    <name type="scientific">Nonomuraea gerenzanensis</name>
    <dbReference type="NCBI Taxonomy" id="93944"/>
    <lineage>
        <taxon>Bacteria</taxon>
        <taxon>Bacillati</taxon>
        <taxon>Actinomycetota</taxon>
        <taxon>Actinomycetes</taxon>
        <taxon>Streptosporangiales</taxon>
        <taxon>Streptosporangiaceae</taxon>
        <taxon>Nonomuraea</taxon>
    </lineage>
</organism>
<proteinExistence type="predicted"/>